<dbReference type="Pfam" id="PF02666">
    <property type="entry name" value="PS_Dcarbxylase"/>
    <property type="match status" value="1"/>
</dbReference>
<evidence type="ECO:0000256" key="3">
    <source>
        <dbReference type="ARBA" id="ARBA00012243"/>
    </source>
</evidence>
<dbReference type="OrthoDB" id="5973539at2759"/>
<keyword evidence="6" id="KW-0443">Lipid metabolism</keyword>
<evidence type="ECO:0000256" key="2">
    <source>
        <dbReference type="ARBA" id="ARBA00005189"/>
    </source>
</evidence>
<sequence length="331" mass="36634">MHRLTSIPFVQKLIPGLQDVAAQYHVGNFVQMRGSSEKFFESMPLYPRLGMHLLYYGGTQIKILHNQTVESVLKDLSIHQGAAYDSPDSVKNIPSFVETYSIQLDDLLEPDLTKYKCFNDFFYRKLKPGARPVQNEDDPTNLCSAADCRLTVYNSVDLARQFWIKGTGFQIPLLLNVTPDSDLAKAFDNASVGIFRLAPADYHRFHSPIDGIVGDTVDIPGQYYTVNPQAVNEPGFDVFTANKRSILYMTHQPTGKPVAFVAIGAMLVGSIAWTAGANKGAAVKRGEELGYFAYGGSTVVVLFPKGLMEFDADLVENSEKPIETLMKVSCD</sequence>
<evidence type="ECO:0000313" key="13">
    <source>
        <dbReference type="Proteomes" id="UP000053257"/>
    </source>
</evidence>
<dbReference type="STRING" id="745531.A0A0C3NJA1"/>
<accession>A0A0C3NJA1</accession>
<dbReference type="UniPathway" id="UPA00558"/>
<keyword evidence="8" id="KW-0456">Lyase</keyword>
<dbReference type="NCBIfam" id="TIGR00163">
    <property type="entry name" value="PS_decarb"/>
    <property type="match status" value="1"/>
</dbReference>
<gene>
    <name evidence="12" type="ORF">PHLGIDRAFT_75005</name>
</gene>
<reference evidence="12 13" key="1">
    <citation type="journal article" date="2014" name="PLoS Genet.">
        <title>Analysis of the Phlebiopsis gigantea genome, transcriptome and secretome provides insight into its pioneer colonization strategies of wood.</title>
        <authorList>
            <person name="Hori C."/>
            <person name="Ishida T."/>
            <person name="Igarashi K."/>
            <person name="Samejima M."/>
            <person name="Suzuki H."/>
            <person name="Master E."/>
            <person name="Ferreira P."/>
            <person name="Ruiz-Duenas F.J."/>
            <person name="Held B."/>
            <person name="Canessa P."/>
            <person name="Larrondo L.F."/>
            <person name="Schmoll M."/>
            <person name="Druzhinina I.S."/>
            <person name="Kubicek C.P."/>
            <person name="Gaskell J.A."/>
            <person name="Kersten P."/>
            <person name="St John F."/>
            <person name="Glasner J."/>
            <person name="Sabat G."/>
            <person name="Splinter BonDurant S."/>
            <person name="Syed K."/>
            <person name="Yadav J."/>
            <person name="Mgbeahuruike A.C."/>
            <person name="Kovalchuk A."/>
            <person name="Asiegbu F.O."/>
            <person name="Lackner G."/>
            <person name="Hoffmeister D."/>
            <person name="Rencoret J."/>
            <person name="Gutierrez A."/>
            <person name="Sun H."/>
            <person name="Lindquist E."/>
            <person name="Barry K."/>
            <person name="Riley R."/>
            <person name="Grigoriev I.V."/>
            <person name="Henrissat B."/>
            <person name="Kues U."/>
            <person name="Berka R.M."/>
            <person name="Martinez A.T."/>
            <person name="Covert S.F."/>
            <person name="Blanchette R.A."/>
            <person name="Cullen D."/>
        </authorList>
    </citation>
    <scope>NUCLEOTIDE SEQUENCE [LARGE SCALE GENOMIC DNA]</scope>
    <source>
        <strain evidence="12 13">11061_1 CR5-6</strain>
    </source>
</reference>
<keyword evidence="9" id="KW-1208">Phospholipid metabolism</keyword>
<dbReference type="EMBL" id="KN840556">
    <property type="protein sequence ID" value="KIP04989.1"/>
    <property type="molecule type" value="Genomic_DNA"/>
</dbReference>
<protein>
    <recommendedName>
        <fullName evidence="3">phosphatidylserine decarboxylase</fullName>
        <ecNumber evidence="3">4.1.1.65</ecNumber>
    </recommendedName>
</protein>
<evidence type="ECO:0000256" key="7">
    <source>
        <dbReference type="ARBA" id="ARBA00023209"/>
    </source>
</evidence>
<comment type="pathway">
    <text evidence="11">Phospholipid metabolism; phosphatidylethanolamine biosynthesis.</text>
</comment>
<organism evidence="12 13">
    <name type="scientific">Phlebiopsis gigantea (strain 11061_1 CR5-6)</name>
    <name type="common">White-rot fungus</name>
    <name type="synonym">Peniophora gigantea</name>
    <dbReference type="NCBI Taxonomy" id="745531"/>
    <lineage>
        <taxon>Eukaryota</taxon>
        <taxon>Fungi</taxon>
        <taxon>Dikarya</taxon>
        <taxon>Basidiomycota</taxon>
        <taxon>Agaricomycotina</taxon>
        <taxon>Agaricomycetes</taxon>
        <taxon>Polyporales</taxon>
        <taxon>Phanerochaetaceae</taxon>
        <taxon>Phlebiopsis</taxon>
    </lineage>
</organism>
<evidence type="ECO:0000256" key="9">
    <source>
        <dbReference type="ARBA" id="ARBA00023264"/>
    </source>
</evidence>
<dbReference type="HOGENOM" id="CLU_029061_2_1_1"/>
<proteinExistence type="predicted"/>
<keyword evidence="4" id="KW-0444">Lipid biosynthesis</keyword>
<keyword evidence="5" id="KW-0210">Decarboxylase</keyword>
<dbReference type="PANTHER" id="PTHR10067">
    <property type="entry name" value="PHOSPHATIDYLSERINE DECARBOXYLASE"/>
    <property type="match status" value="1"/>
</dbReference>
<evidence type="ECO:0000313" key="12">
    <source>
        <dbReference type="EMBL" id="KIP04989.1"/>
    </source>
</evidence>
<evidence type="ECO:0000256" key="5">
    <source>
        <dbReference type="ARBA" id="ARBA00022793"/>
    </source>
</evidence>
<dbReference type="InterPro" id="IPR003817">
    <property type="entry name" value="PS_Dcarbxylase"/>
</dbReference>
<evidence type="ECO:0000256" key="1">
    <source>
        <dbReference type="ARBA" id="ARBA00001928"/>
    </source>
</evidence>
<evidence type="ECO:0000256" key="4">
    <source>
        <dbReference type="ARBA" id="ARBA00022516"/>
    </source>
</evidence>
<evidence type="ECO:0000256" key="8">
    <source>
        <dbReference type="ARBA" id="ARBA00023239"/>
    </source>
</evidence>
<comment type="cofactor">
    <cofactor evidence="1">
        <name>pyruvate</name>
        <dbReference type="ChEBI" id="CHEBI:15361"/>
    </cofactor>
</comment>
<keyword evidence="13" id="KW-1185">Reference proteome</keyword>
<comment type="pathway">
    <text evidence="2">Lipid metabolism.</text>
</comment>
<dbReference type="GO" id="GO:0004609">
    <property type="term" value="F:phosphatidylserine decarboxylase activity"/>
    <property type="evidence" value="ECO:0007669"/>
    <property type="project" value="UniProtKB-EC"/>
</dbReference>
<evidence type="ECO:0000256" key="10">
    <source>
        <dbReference type="ARBA" id="ARBA00023317"/>
    </source>
</evidence>
<dbReference type="PANTHER" id="PTHR10067:SF17">
    <property type="entry name" value="PHOSPHATIDYLSERINE DECARBOXYLASE PROENZYME 2"/>
    <property type="match status" value="1"/>
</dbReference>
<dbReference type="EC" id="4.1.1.65" evidence="3"/>
<name>A0A0C3NJA1_PHLG1</name>
<dbReference type="AlphaFoldDB" id="A0A0C3NJA1"/>
<keyword evidence="10" id="KW-0670">Pyruvate</keyword>
<dbReference type="GO" id="GO:0006646">
    <property type="term" value="P:phosphatidylethanolamine biosynthetic process"/>
    <property type="evidence" value="ECO:0007669"/>
    <property type="project" value="UniProtKB-UniPathway"/>
</dbReference>
<keyword evidence="7" id="KW-0594">Phospholipid biosynthesis</keyword>
<dbReference type="Proteomes" id="UP000053257">
    <property type="component" value="Unassembled WGS sequence"/>
</dbReference>
<evidence type="ECO:0000256" key="11">
    <source>
        <dbReference type="ARBA" id="ARBA00024326"/>
    </source>
</evidence>
<dbReference type="InterPro" id="IPR033177">
    <property type="entry name" value="PSD-B"/>
</dbReference>
<evidence type="ECO:0000256" key="6">
    <source>
        <dbReference type="ARBA" id="ARBA00023098"/>
    </source>
</evidence>